<evidence type="ECO:0000256" key="2">
    <source>
        <dbReference type="ARBA" id="ARBA00013017"/>
    </source>
</evidence>
<dbReference type="CDD" id="cd02970">
    <property type="entry name" value="PRX_like2"/>
    <property type="match status" value="1"/>
</dbReference>
<dbReference type="GO" id="GO:0045454">
    <property type="term" value="P:cell redox homeostasis"/>
    <property type="evidence" value="ECO:0007669"/>
    <property type="project" value="TreeGrafter"/>
</dbReference>
<comment type="caution">
    <text evidence="14">The sequence shown here is derived from an EMBL/GenBank/DDBJ whole genome shotgun (WGS) entry which is preliminary data.</text>
</comment>
<dbReference type="PANTHER" id="PTHR42801">
    <property type="entry name" value="THIOREDOXIN-DEPENDENT PEROXIDE REDUCTASE"/>
    <property type="match status" value="1"/>
</dbReference>
<dbReference type="InterPro" id="IPR000866">
    <property type="entry name" value="AhpC/TSA"/>
</dbReference>
<evidence type="ECO:0000313" key="15">
    <source>
        <dbReference type="Proteomes" id="UP000076959"/>
    </source>
</evidence>
<comment type="similarity">
    <text evidence="9">Belongs to the peroxiredoxin family. BCP/PrxQ subfamily.</text>
</comment>
<dbReference type="STRING" id="1505087.AYJ54_32585"/>
<dbReference type="PANTHER" id="PTHR42801:SF7">
    <property type="entry name" value="SLL1159 PROTEIN"/>
    <property type="match status" value="1"/>
</dbReference>
<comment type="function">
    <text evidence="1">Thiol-specific peroxidase that catalyzes the reduction of hydrogen peroxide and organic hydroperoxides to water and alcohols, respectively. Plays a role in cell protection against oxidative stress by detoxifying peroxides and as sensor of hydrogen peroxide-mediated signaling events.</text>
</comment>
<evidence type="ECO:0000259" key="13">
    <source>
        <dbReference type="PROSITE" id="PS51352"/>
    </source>
</evidence>
<keyword evidence="15" id="KW-1185">Reference proteome</keyword>
<dbReference type="SUPFAM" id="SSF52833">
    <property type="entry name" value="Thioredoxin-like"/>
    <property type="match status" value="1"/>
</dbReference>
<dbReference type="Proteomes" id="UP000076959">
    <property type="component" value="Unassembled WGS sequence"/>
</dbReference>
<evidence type="ECO:0000256" key="6">
    <source>
        <dbReference type="ARBA" id="ARBA00023157"/>
    </source>
</evidence>
<evidence type="ECO:0000256" key="5">
    <source>
        <dbReference type="ARBA" id="ARBA00023002"/>
    </source>
</evidence>
<keyword evidence="7" id="KW-0676">Redox-active center</keyword>
<dbReference type="GO" id="GO:0005737">
    <property type="term" value="C:cytoplasm"/>
    <property type="evidence" value="ECO:0007669"/>
    <property type="project" value="TreeGrafter"/>
</dbReference>
<keyword evidence="5" id="KW-0560">Oxidoreductase</keyword>
<evidence type="ECO:0000256" key="8">
    <source>
        <dbReference type="ARBA" id="ARBA00032824"/>
    </source>
</evidence>
<keyword evidence="3" id="KW-0575">Peroxidase</keyword>
<dbReference type="InterPro" id="IPR013766">
    <property type="entry name" value="Thioredoxin_domain"/>
</dbReference>
<evidence type="ECO:0000256" key="4">
    <source>
        <dbReference type="ARBA" id="ARBA00022862"/>
    </source>
</evidence>
<dbReference type="EMBL" id="LUUB01000118">
    <property type="protein sequence ID" value="OAE99632.1"/>
    <property type="molecule type" value="Genomic_DNA"/>
</dbReference>
<dbReference type="GO" id="GO:0008379">
    <property type="term" value="F:thioredoxin peroxidase activity"/>
    <property type="evidence" value="ECO:0007669"/>
    <property type="project" value="TreeGrafter"/>
</dbReference>
<dbReference type="AlphaFoldDB" id="A0A176Y963"/>
<organism evidence="14 15">
    <name type="scientific">Bradyrhizobium centrolobii</name>
    <dbReference type="NCBI Taxonomy" id="1505087"/>
    <lineage>
        <taxon>Bacteria</taxon>
        <taxon>Pseudomonadati</taxon>
        <taxon>Pseudomonadota</taxon>
        <taxon>Alphaproteobacteria</taxon>
        <taxon>Hyphomicrobiales</taxon>
        <taxon>Nitrobacteraceae</taxon>
        <taxon>Bradyrhizobium</taxon>
    </lineage>
</organism>
<feature type="compositionally biased region" description="Pro residues" evidence="12">
    <location>
        <begin position="16"/>
        <end position="26"/>
    </location>
</feature>
<name>A0A176Y963_9BRAD</name>
<evidence type="ECO:0000256" key="1">
    <source>
        <dbReference type="ARBA" id="ARBA00003330"/>
    </source>
</evidence>
<accession>A0A176Y963</accession>
<evidence type="ECO:0000256" key="10">
    <source>
        <dbReference type="ARBA" id="ARBA00042639"/>
    </source>
</evidence>
<reference evidence="14 15" key="1">
    <citation type="submission" date="2016-03" db="EMBL/GenBank/DDBJ databases">
        <title>Draft Genome Sequence of the Strain BR 10245 (Bradyrhizobium sp.) isolated from nodules of Centrolobium paraense.</title>
        <authorList>
            <person name="Simoes-Araujo J.L.Sr."/>
            <person name="Barauna A.C."/>
            <person name="Silva K."/>
            <person name="Zilli J.E."/>
        </authorList>
    </citation>
    <scope>NUCLEOTIDE SEQUENCE [LARGE SCALE GENOMIC DNA]</scope>
    <source>
        <strain evidence="14 15">BR 10245</strain>
    </source>
</reference>
<feature type="region of interest" description="Disordered" evidence="12">
    <location>
        <begin position="1"/>
        <end position="29"/>
    </location>
</feature>
<dbReference type="OrthoDB" id="9809746at2"/>
<sequence length="245" mass="26888">MTTTRAPAANRFQPIDPQPDDPPPMPNQTEKTLARIRTELLTMFSAADWESYNHLVGWLRDTDVASHALKVGDDAPDFLLPDADGRLHSSEQLRRNGPLVLSFFRGGWCPFCTAELCALQAAKDEFESIGATLAVVTPETSDLPRQLKRGLGLDLKVLSDVDYGVAMSYGVLFRVPDETKAHYSGLGFDFGARHGSPVWMLPIPATYVIDAEGRIRSAFVEPDFTIREEPAQILASLRQAASTSG</sequence>
<dbReference type="InterPro" id="IPR036249">
    <property type="entry name" value="Thioredoxin-like_sf"/>
</dbReference>
<feature type="domain" description="Thioredoxin" evidence="13">
    <location>
        <begin position="69"/>
        <end position="242"/>
    </location>
</feature>
<evidence type="ECO:0000256" key="9">
    <source>
        <dbReference type="ARBA" id="ARBA00038489"/>
    </source>
</evidence>
<evidence type="ECO:0000256" key="12">
    <source>
        <dbReference type="SAM" id="MobiDB-lite"/>
    </source>
</evidence>
<keyword evidence="4" id="KW-0049">Antioxidant</keyword>
<dbReference type="InterPro" id="IPR050924">
    <property type="entry name" value="Peroxiredoxin_BCP/PrxQ"/>
</dbReference>
<evidence type="ECO:0000313" key="14">
    <source>
        <dbReference type="EMBL" id="OAE99632.1"/>
    </source>
</evidence>
<dbReference type="GO" id="GO:0034599">
    <property type="term" value="P:cellular response to oxidative stress"/>
    <property type="evidence" value="ECO:0007669"/>
    <property type="project" value="TreeGrafter"/>
</dbReference>
<comment type="catalytic activity">
    <reaction evidence="11">
        <text>a hydroperoxide + [thioredoxin]-dithiol = an alcohol + [thioredoxin]-disulfide + H2O</text>
        <dbReference type="Rhea" id="RHEA:62620"/>
        <dbReference type="Rhea" id="RHEA-COMP:10698"/>
        <dbReference type="Rhea" id="RHEA-COMP:10700"/>
        <dbReference type="ChEBI" id="CHEBI:15377"/>
        <dbReference type="ChEBI" id="CHEBI:29950"/>
        <dbReference type="ChEBI" id="CHEBI:30879"/>
        <dbReference type="ChEBI" id="CHEBI:35924"/>
        <dbReference type="ChEBI" id="CHEBI:50058"/>
        <dbReference type="EC" id="1.11.1.24"/>
    </reaction>
</comment>
<keyword evidence="6" id="KW-1015">Disulfide bond</keyword>
<evidence type="ECO:0000256" key="3">
    <source>
        <dbReference type="ARBA" id="ARBA00022559"/>
    </source>
</evidence>
<evidence type="ECO:0000256" key="7">
    <source>
        <dbReference type="ARBA" id="ARBA00023284"/>
    </source>
</evidence>
<protein>
    <recommendedName>
        <fullName evidence="2">thioredoxin-dependent peroxiredoxin</fullName>
        <ecNumber evidence="2">1.11.1.24</ecNumber>
    </recommendedName>
    <alternativeName>
        <fullName evidence="8">Thioredoxin peroxidase</fullName>
    </alternativeName>
    <alternativeName>
        <fullName evidence="10">Thioredoxin-dependent peroxiredoxin Bcp</fullName>
    </alternativeName>
</protein>
<proteinExistence type="inferred from homology"/>
<dbReference type="Pfam" id="PF00578">
    <property type="entry name" value="AhpC-TSA"/>
    <property type="match status" value="1"/>
</dbReference>
<dbReference type="RefSeq" id="WP_063708278.1">
    <property type="nucleotide sequence ID" value="NZ_LUUB01000118.1"/>
</dbReference>
<dbReference type="Gene3D" id="3.40.30.10">
    <property type="entry name" value="Glutaredoxin"/>
    <property type="match status" value="1"/>
</dbReference>
<dbReference type="PROSITE" id="PS51352">
    <property type="entry name" value="THIOREDOXIN_2"/>
    <property type="match status" value="1"/>
</dbReference>
<dbReference type="EC" id="1.11.1.24" evidence="2"/>
<gene>
    <name evidence="14" type="ORF">AYJ54_32585</name>
</gene>
<evidence type="ECO:0000256" key="11">
    <source>
        <dbReference type="ARBA" id="ARBA00049091"/>
    </source>
</evidence>